<dbReference type="FunFam" id="3.40.50.2000:FF:000078">
    <property type="entry name" value="Glycosyltransferase"/>
    <property type="match status" value="1"/>
</dbReference>
<dbReference type="PROSITE" id="PS00375">
    <property type="entry name" value="UDPGT"/>
    <property type="match status" value="1"/>
</dbReference>
<accession>A0A2P5FVA6</accession>
<protein>
    <recommendedName>
        <fullName evidence="5">Glycosyltransferase</fullName>
        <ecNumber evidence="5">2.4.1.-</ecNumber>
    </recommendedName>
</protein>
<keyword evidence="2 4" id="KW-0328">Glycosyltransferase</keyword>
<dbReference type="PANTHER" id="PTHR11926:SF774">
    <property type="entry name" value="UDP-GLYCOSYLTRANSFERASE 85A1-RELATED"/>
    <property type="match status" value="1"/>
</dbReference>
<name>A0A2P5FVA6_TREOI</name>
<reference evidence="7" key="1">
    <citation type="submission" date="2016-06" db="EMBL/GenBank/DDBJ databases">
        <title>Parallel loss of symbiosis genes in relatives of nitrogen-fixing non-legume Parasponia.</title>
        <authorList>
            <person name="Van Velzen R."/>
            <person name="Holmer R."/>
            <person name="Bu F."/>
            <person name="Rutten L."/>
            <person name="Van Zeijl A."/>
            <person name="Liu W."/>
            <person name="Santuari L."/>
            <person name="Cao Q."/>
            <person name="Sharma T."/>
            <person name="Shen D."/>
            <person name="Roswanjaya Y."/>
            <person name="Wardhani T."/>
            <person name="Kalhor M.S."/>
            <person name="Jansen J."/>
            <person name="Van den Hoogen J."/>
            <person name="Gungor B."/>
            <person name="Hartog M."/>
            <person name="Hontelez J."/>
            <person name="Verver J."/>
            <person name="Yang W.-C."/>
            <person name="Schijlen E."/>
            <person name="Repin R."/>
            <person name="Schilthuizen M."/>
            <person name="Schranz E."/>
            <person name="Heidstra R."/>
            <person name="Miyata K."/>
            <person name="Fedorova E."/>
            <person name="Kohlen W."/>
            <person name="Bisseling T."/>
            <person name="Smit S."/>
            <person name="Geurts R."/>
        </authorList>
    </citation>
    <scope>NUCLEOTIDE SEQUENCE [LARGE SCALE GENOMIC DNA]</scope>
    <source>
        <strain evidence="7">cv. RG33-2</strain>
    </source>
</reference>
<evidence type="ECO:0000256" key="5">
    <source>
        <dbReference type="RuleBase" id="RU362057"/>
    </source>
</evidence>
<evidence type="ECO:0000313" key="7">
    <source>
        <dbReference type="Proteomes" id="UP000237000"/>
    </source>
</evidence>
<dbReference type="Pfam" id="PF00201">
    <property type="entry name" value="UDPGT"/>
    <property type="match status" value="1"/>
</dbReference>
<proteinExistence type="inferred from homology"/>
<dbReference type="Gene3D" id="3.40.50.2000">
    <property type="entry name" value="Glycogen Phosphorylase B"/>
    <property type="match status" value="2"/>
</dbReference>
<sequence>MEDAQSTIKPHAVMIPIHYQGHVTPTINLALKLASKGFTITFVNTENIHHQITKSSPKKQSKESEEDHDIDIDIFAGARSSGLDIRYKTISDGFPLSYDRTRNSAEFNEANLKVFPAHVDELLGHLVQDDPSVSCLITDTFYTWTSRIARKYNLVNISFWTQPALAFTLEYHLDLLVANGHFASNDTRVDTIDYIPGVKALEPKDLTSFLQSTNTTSLARRIIGTAFNDVKNADFILINAVQELENDTISAIQEKQPFLAVGPIIPSGFTRGLVPTSLRTASDCTNWLNTKPQGSVLYASFGSSIQSRKSDIDEIAHGLVLSQVDFIWVLRPDAVSYEETYVLPDGFEERTENKGLVVPWCSQIEVLSHGAVGGFMTHCGWNSVLESLWCGVPLLCFPLLADQPTNRKLVVDDWRTGVNLCDRQPLTRLEVAEKINRLMSGKSAEDLREETFKVRQTLERALATEGSSEKNLNQFISDVKAKISRLK</sequence>
<dbReference type="PANTHER" id="PTHR11926">
    <property type="entry name" value="GLUCOSYL/GLUCURONOSYL TRANSFERASES"/>
    <property type="match status" value="1"/>
</dbReference>
<dbReference type="InterPro" id="IPR035595">
    <property type="entry name" value="UDP_glycos_trans_CS"/>
</dbReference>
<gene>
    <name evidence="6" type="ORF">TorRG33x02_024960</name>
</gene>
<organism evidence="6 7">
    <name type="scientific">Trema orientale</name>
    <name type="common">Charcoal tree</name>
    <name type="synonym">Celtis orientalis</name>
    <dbReference type="NCBI Taxonomy" id="63057"/>
    <lineage>
        <taxon>Eukaryota</taxon>
        <taxon>Viridiplantae</taxon>
        <taxon>Streptophyta</taxon>
        <taxon>Embryophyta</taxon>
        <taxon>Tracheophyta</taxon>
        <taxon>Spermatophyta</taxon>
        <taxon>Magnoliopsida</taxon>
        <taxon>eudicotyledons</taxon>
        <taxon>Gunneridae</taxon>
        <taxon>Pentapetalae</taxon>
        <taxon>rosids</taxon>
        <taxon>fabids</taxon>
        <taxon>Rosales</taxon>
        <taxon>Cannabaceae</taxon>
        <taxon>Trema</taxon>
    </lineage>
</organism>
<evidence type="ECO:0000256" key="2">
    <source>
        <dbReference type="ARBA" id="ARBA00022676"/>
    </source>
</evidence>
<dbReference type="OrthoDB" id="5835829at2759"/>
<dbReference type="GO" id="GO:0080043">
    <property type="term" value="F:quercetin 3-O-glucosyltransferase activity"/>
    <property type="evidence" value="ECO:0007669"/>
    <property type="project" value="TreeGrafter"/>
</dbReference>
<evidence type="ECO:0000256" key="4">
    <source>
        <dbReference type="RuleBase" id="RU003718"/>
    </source>
</evidence>
<comment type="caution">
    <text evidence="6">The sequence shown here is derived from an EMBL/GenBank/DDBJ whole genome shotgun (WGS) entry which is preliminary data.</text>
</comment>
<evidence type="ECO:0000256" key="1">
    <source>
        <dbReference type="ARBA" id="ARBA00009995"/>
    </source>
</evidence>
<dbReference type="InParanoid" id="A0A2P5FVA6"/>
<evidence type="ECO:0000256" key="3">
    <source>
        <dbReference type="ARBA" id="ARBA00022679"/>
    </source>
</evidence>
<dbReference type="EC" id="2.4.1.-" evidence="5"/>
<dbReference type="AlphaFoldDB" id="A0A2P5FVA6"/>
<dbReference type="CDD" id="cd03784">
    <property type="entry name" value="GT1_Gtf-like"/>
    <property type="match status" value="1"/>
</dbReference>
<evidence type="ECO:0000313" key="6">
    <source>
        <dbReference type="EMBL" id="POO01719.1"/>
    </source>
</evidence>
<dbReference type="InterPro" id="IPR002213">
    <property type="entry name" value="UDP_glucos_trans"/>
</dbReference>
<comment type="similarity">
    <text evidence="1 4">Belongs to the UDP-glycosyltransferase family.</text>
</comment>
<keyword evidence="7" id="KW-1185">Reference proteome</keyword>
<dbReference type="SUPFAM" id="SSF53756">
    <property type="entry name" value="UDP-Glycosyltransferase/glycogen phosphorylase"/>
    <property type="match status" value="1"/>
</dbReference>
<dbReference type="Proteomes" id="UP000237000">
    <property type="component" value="Unassembled WGS sequence"/>
</dbReference>
<keyword evidence="3 4" id="KW-0808">Transferase</keyword>
<dbReference type="EMBL" id="JXTC01000007">
    <property type="protein sequence ID" value="POO01719.1"/>
    <property type="molecule type" value="Genomic_DNA"/>
</dbReference>
<dbReference type="GO" id="GO:0080044">
    <property type="term" value="F:quercetin 7-O-glucosyltransferase activity"/>
    <property type="evidence" value="ECO:0007669"/>
    <property type="project" value="TreeGrafter"/>
</dbReference>